<dbReference type="Pfam" id="PF00320">
    <property type="entry name" value="GATA"/>
    <property type="match status" value="1"/>
</dbReference>
<gene>
    <name evidence="9" type="ORF">BDZ85DRAFT_265924</name>
</gene>
<dbReference type="CDD" id="cd00202">
    <property type="entry name" value="ZnF_GATA"/>
    <property type="match status" value="1"/>
</dbReference>
<keyword evidence="2 6" id="KW-0863">Zinc-finger</keyword>
<dbReference type="SMART" id="SM00401">
    <property type="entry name" value="ZnF_GATA"/>
    <property type="match status" value="1"/>
</dbReference>
<feature type="compositionally biased region" description="Low complexity" evidence="7">
    <location>
        <begin position="235"/>
        <end position="253"/>
    </location>
</feature>
<feature type="region of interest" description="Disordered" evidence="7">
    <location>
        <begin position="458"/>
        <end position="480"/>
    </location>
</feature>
<dbReference type="GO" id="GO:0006355">
    <property type="term" value="P:regulation of DNA-templated transcription"/>
    <property type="evidence" value="ECO:0007669"/>
    <property type="project" value="InterPro"/>
</dbReference>
<dbReference type="Proteomes" id="UP000799538">
    <property type="component" value="Unassembled WGS sequence"/>
</dbReference>
<keyword evidence="3" id="KW-0862">Zinc</keyword>
<organism evidence="9 10">
    <name type="scientific">Elsinoe ampelina</name>
    <dbReference type="NCBI Taxonomy" id="302913"/>
    <lineage>
        <taxon>Eukaryota</taxon>
        <taxon>Fungi</taxon>
        <taxon>Dikarya</taxon>
        <taxon>Ascomycota</taxon>
        <taxon>Pezizomycotina</taxon>
        <taxon>Dothideomycetes</taxon>
        <taxon>Dothideomycetidae</taxon>
        <taxon>Myriangiales</taxon>
        <taxon>Elsinoaceae</taxon>
        <taxon>Elsinoe</taxon>
    </lineage>
</organism>
<evidence type="ECO:0000256" key="4">
    <source>
        <dbReference type="ARBA" id="ARBA00023015"/>
    </source>
</evidence>
<dbReference type="SUPFAM" id="SSF57716">
    <property type="entry name" value="Glucocorticoid receptor-like (DNA-binding domain)"/>
    <property type="match status" value="1"/>
</dbReference>
<dbReference type="PROSITE" id="PS50114">
    <property type="entry name" value="GATA_ZN_FINGER_2"/>
    <property type="match status" value="1"/>
</dbReference>
<dbReference type="EMBL" id="ML992511">
    <property type="protein sequence ID" value="KAF2220881.1"/>
    <property type="molecule type" value="Genomic_DNA"/>
</dbReference>
<feature type="compositionally biased region" description="Low complexity" evidence="7">
    <location>
        <begin position="117"/>
        <end position="134"/>
    </location>
</feature>
<dbReference type="PANTHER" id="PTHR47172:SF24">
    <property type="entry name" value="GATA ZINC FINGER DOMAIN-CONTAINING PROTEIN 14-RELATED"/>
    <property type="match status" value="1"/>
</dbReference>
<dbReference type="PANTHER" id="PTHR47172">
    <property type="entry name" value="OS01G0976800 PROTEIN"/>
    <property type="match status" value="1"/>
</dbReference>
<evidence type="ECO:0000256" key="7">
    <source>
        <dbReference type="SAM" id="MobiDB-lite"/>
    </source>
</evidence>
<feature type="compositionally biased region" description="Basic and acidic residues" evidence="7">
    <location>
        <begin position="385"/>
        <end position="400"/>
    </location>
</feature>
<evidence type="ECO:0000313" key="10">
    <source>
        <dbReference type="Proteomes" id="UP000799538"/>
    </source>
</evidence>
<accession>A0A6A6G542</accession>
<dbReference type="InterPro" id="IPR000679">
    <property type="entry name" value="Znf_GATA"/>
</dbReference>
<dbReference type="Gene3D" id="3.30.50.10">
    <property type="entry name" value="Erythroid Transcription Factor GATA-1, subunit A"/>
    <property type="match status" value="1"/>
</dbReference>
<feature type="region of interest" description="Disordered" evidence="7">
    <location>
        <begin position="1"/>
        <end position="290"/>
    </location>
</feature>
<feature type="compositionally biased region" description="Polar residues" evidence="7">
    <location>
        <begin position="215"/>
        <end position="234"/>
    </location>
</feature>
<evidence type="ECO:0000259" key="8">
    <source>
        <dbReference type="PROSITE" id="PS50114"/>
    </source>
</evidence>
<protein>
    <recommendedName>
        <fullName evidence="8">GATA-type domain-containing protein</fullName>
    </recommendedName>
</protein>
<reference evidence="10" key="1">
    <citation type="journal article" date="2020" name="Stud. Mycol.">
        <title>101 Dothideomycetes genomes: A test case for predicting lifestyles and emergence of pathogens.</title>
        <authorList>
            <person name="Haridas S."/>
            <person name="Albert R."/>
            <person name="Binder M."/>
            <person name="Bloem J."/>
            <person name="LaButti K."/>
            <person name="Salamov A."/>
            <person name="Andreopoulos B."/>
            <person name="Baker S."/>
            <person name="Barry K."/>
            <person name="Bills G."/>
            <person name="Bluhm B."/>
            <person name="Cannon C."/>
            <person name="Castanera R."/>
            <person name="Culley D."/>
            <person name="Daum C."/>
            <person name="Ezra D."/>
            <person name="Gonzalez J."/>
            <person name="Henrissat B."/>
            <person name="Kuo A."/>
            <person name="Liang C."/>
            <person name="Lipzen A."/>
            <person name="Lutzoni F."/>
            <person name="Magnuson J."/>
            <person name="Mondo S."/>
            <person name="Nolan M."/>
            <person name="Ohm R."/>
            <person name="Pangilinan J."/>
            <person name="Park H.-J."/>
            <person name="Ramirez L."/>
            <person name="Alfaro M."/>
            <person name="Sun H."/>
            <person name="Tritt A."/>
            <person name="Yoshinaga Y."/>
            <person name="Zwiers L.-H."/>
            <person name="Turgeon B."/>
            <person name="Goodwin S."/>
            <person name="Spatafora J."/>
            <person name="Crous P."/>
            <person name="Grigoriev I."/>
        </authorList>
    </citation>
    <scope>NUCLEOTIDE SEQUENCE [LARGE SCALE GENOMIC DNA]</scope>
    <source>
        <strain evidence="10">CECT 20119</strain>
    </source>
</reference>
<dbReference type="GO" id="GO:0043565">
    <property type="term" value="F:sequence-specific DNA binding"/>
    <property type="evidence" value="ECO:0007669"/>
    <property type="project" value="InterPro"/>
</dbReference>
<evidence type="ECO:0000313" key="9">
    <source>
        <dbReference type="EMBL" id="KAF2220881.1"/>
    </source>
</evidence>
<feature type="compositionally biased region" description="Polar residues" evidence="7">
    <location>
        <begin position="189"/>
        <end position="203"/>
    </location>
</feature>
<name>A0A6A6G542_9PEZI</name>
<evidence type="ECO:0000256" key="1">
    <source>
        <dbReference type="ARBA" id="ARBA00022723"/>
    </source>
</evidence>
<feature type="domain" description="GATA-type" evidence="8">
    <location>
        <begin position="416"/>
        <end position="451"/>
    </location>
</feature>
<dbReference type="InterPro" id="IPR013088">
    <property type="entry name" value="Znf_NHR/GATA"/>
</dbReference>
<keyword evidence="1" id="KW-0479">Metal-binding</keyword>
<keyword evidence="4" id="KW-0805">Transcription regulation</keyword>
<feature type="compositionally biased region" description="Polar residues" evidence="7">
    <location>
        <begin position="61"/>
        <end position="79"/>
    </location>
</feature>
<keyword evidence="5" id="KW-0804">Transcription</keyword>
<evidence type="ECO:0000256" key="5">
    <source>
        <dbReference type="ARBA" id="ARBA00023163"/>
    </source>
</evidence>
<dbReference type="AlphaFoldDB" id="A0A6A6G542"/>
<keyword evidence="10" id="KW-1185">Reference proteome</keyword>
<dbReference type="GO" id="GO:0008270">
    <property type="term" value="F:zinc ion binding"/>
    <property type="evidence" value="ECO:0007669"/>
    <property type="project" value="UniProtKB-KW"/>
</dbReference>
<feature type="compositionally biased region" description="Basic and acidic residues" evidence="7">
    <location>
        <begin position="18"/>
        <end position="35"/>
    </location>
</feature>
<proteinExistence type="predicted"/>
<feature type="region of interest" description="Disordered" evidence="7">
    <location>
        <begin position="385"/>
        <end position="437"/>
    </location>
</feature>
<dbReference type="PROSITE" id="PS00344">
    <property type="entry name" value="GATA_ZN_FINGER_1"/>
    <property type="match status" value="1"/>
</dbReference>
<feature type="compositionally biased region" description="Basic and acidic residues" evidence="7">
    <location>
        <begin position="84"/>
        <end position="95"/>
    </location>
</feature>
<evidence type="ECO:0000256" key="6">
    <source>
        <dbReference type="PROSITE-ProRule" id="PRU00094"/>
    </source>
</evidence>
<feature type="compositionally biased region" description="Basic and acidic residues" evidence="7">
    <location>
        <begin position="177"/>
        <end position="186"/>
    </location>
</feature>
<evidence type="ECO:0000256" key="3">
    <source>
        <dbReference type="ARBA" id="ARBA00022833"/>
    </source>
</evidence>
<sequence>METSNAARPALPPISFLDSDKLRREEVDYPKRHGELPPPSAISSNVVNAPYPQGPPPPYSAATQPSSLTPSATPHSQTPAPDLMSKRADLKDAAKHSLPSLHEALGVERNTPYSSDTAHSTTTQTAHATPQTHSPHSPRRYQVGPSPPHRPQSFGPTHPPYSQAEPTPPRAPVSEPQEFRRPEYAESYRTYQHRSPQSASSHRGSYPGPEPGRSYESSQGPTPPSSQFTYGYTHTSAPYTSAAPAPAPASAAPIFHPSTIPHTSPEASHSWRSGPPSMPPSRPPPQAYSESVKRHLDLYDFEMALNEIAEHSTIMHDFSRQYGARLHQTQRSGPTAGTLPAITEIDDLMNKTRHTLESLGKLREGLVAHQTAYFQQAQENLRLSQDAKRNDSVHQHDDSKSGGFAGAEPKKRRGRNAAPGRCHSCNRAETPEWRRGPDGARTLCNACGLHYAKLTRKAGANKAAIGSSSLRPKSKEENMD</sequence>
<dbReference type="OrthoDB" id="2162994at2759"/>
<feature type="compositionally biased region" description="Pro residues" evidence="7">
    <location>
        <begin position="276"/>
        <end position="286"/>
    </location>
</feature>
<evidence type="ECO:0000256" key="2">
    <source>
        <dbReference type="ARBA" id="ARBA00022771"/>
    </source>
</evidence>